<dbReference type="NCBIfam" id="TIGR00012">
    <property type="entry name" value="L29"/>
    <property type="match status" value="1"/>
</dbReference>
<sequence length="86" mass="10195">MATKKFIELGEMSDTDLKAELTQMNGQYHKLRFDHTIKGLDNPVTLRSTRRDIARIQTEMRRREMTTMSPEQTAKRSRIRSRRKKA</sequence>
<dbReference type="GO" id="GO:0003735">
    <property type="term" value="F:structural constituent of ribosome"/>
    <property type="evidence" value="ECO:0007669"/>
    <property type="project" value="InterPro"/>
</dbReference>
<dbReference type="PROSITE" id="PS00579">
    <property type="entry name" value="RIBOSOMAL_L29"/>
    <property type="match status" value="1"/>
</dbReference>
<comment type="caution">
    <text evidence="7">The sequence shown here is derived from an EMBL/GenBank/DDBJ whole genome shotgun (WGS) entry which is preliminary data.</text>
</comment>
<dbReference type="GO" id="GO:0005840">
    <property type="term" value="C:ribosome"/>
    <property type="evidence" value="ECO:0007669"/>
    <property type="project" value="UniProtKB-KW"/>
</dbReference>
<dbReference type="SUPFAM" id="SSF46561">
    <property type="entry name" value="Ribosomal protein L29 (L29p)"/>
    <property type="match status" value="1"/>
</dbReference>
<organism evidence="7 8">
    <name type="scientific">Candidatus Opimibacter skivensis</name>
    <dbReference type="NCBI Taxonomy" id="2982028"/>
    <lineage>
        <taxon>Bacteria</taxon>
        <taxon>Pseudomonadati</taxon>
        <taxon>Bacteroidota</taxon>
        <taxon>Saprospiria</taxon>
        <taxon>Saprospirales</taxon>
        <taxon>Saprospiraceae</taxon>
        <taxon>Candidatus Opimibacter</taxon>
    </lineage>
</organism>
<dbReference type="Pfam" id="PF00831">
    <property type="entry name" value="Ribosomal_L29"/>
    <property type="match status" value="1"/>
</dbReference>
<proteinExistence type="inferred from homology"/>
<evidence type="ECO:0000313" key="8">
    <source>
        <dbReference type="Proteomes" id="UP000808337"/>
    </source>
</evidence>
<dbReference type="InterPro" id="IPR036049">
    <property type="entry name" value="Ribosomal_uL29_sf"/>
</dbReference>
<evidence type="ECO:0000256" key="1">
    <source>
        <dbReference type="ARBA" id="ARBA00009254"/>
    </source>
</evidence>
<gene>
    <name evidence="5 7" type="primary">rpmC</name>
    <name evidence="7" type="ORF">IPP15_18670</name>
</gene>
<evidence type="ECO:0000256" key="5">
    <source>
        <dbReference type="HAMAP-Rule" id="MF_00374"/>
    </source>
</evidence>
<dbReference type="InterPro" id="IPR001854">
    <property type="entry name" value="Ribosomal_uL29"/>
</dbReference>
<keyword evidence="3 5" id="KW-0687">Ribonucleoprotein</keyword>
<reference evidence="7 8" key="1">
    <citation type="submission" date="2020-10" db="EMBL/GenBank/DDBJ databases">
        <title>Connecting structure to function with the recovery of over 1000 high-quality activated sludge metagenome-assembled genomes encoding full-length rRNA genes using long-read sequencing.</title>
        <authorList>
            <person name="Singleton C.M."/>
            <person name="Petriglieri F."/>
            <person name="Kristensen J.M."/>
            <person name="Kirkegaard R.H."/>
            <person name="Michaelsen T.Y."/>
            <person name="Andersen M.H."/>
            <person name="Karst S.M."/>
            <person name="Dueholm M.S."/>
            <person name="Nielsen P.H."/>
            <person name="Albertsen M."/>
        </authorList>
    </citation>
    <scope>NUCLEOTIDE SEQUENCE [LARGE SCALE GENOMIC DNA]</scope>
    <source>
        <strain evidence="7">Ribe_18-Q3-R11-54_MAXAC.273</strain>
    </source>
</reference>
<evidence type="ECO:0000256" key="6">
    <source>
        <dbReference type="SAM" id="MobiDB-lite"/>
    </source>
</evidence>
<evidence type="ECO:0000256" key="2">
    <source>
        <dbReference type="ARBA" id="ARBA00022980"/>
    </source>
</evidence>
<dbReference type="EMBL" id="JADKGY010000029">
    <property type="protein sequence ID" value="MBK9984360.1"/>
    <property type="molecule type" value="Genomic_DNA"/>
</dbReference>
<dbReference type="Gene3D" id="1.10.287.310">
    <property type="match status" value="1"/>
</dbReference>
<dbReference type="HAMAP" id="MF_00374">
    <property type="entry name" value="Ribosomal_uL29"/>
    <property type="match status" value="1"/>
</dbReference>
<dbReference type="AlphaFoldDB" id="A0A9D7SW48"/>
<evidence type="ECO:0000256" key="3">
    <source>
        <dbReference type="ARBA" id="ARBA00023274"/>
    </source>
</evidence>
<dbReference type="GO" id="GO:1990904">
    <property type="term" value="C:ribonucleoprotein complex"/>
    <property type="evidence" value="ECO:0007669"/>
    <property type="project" value="UniProtKB-KW"/>
</dbReference>
<dbReference type="InterPro" id="IPR018254">
    <property type="entry name" value="Ribosomal_uL29_CS"/>
</dbReference>
<dbReference type="GO" id="GO:0006412">
    <property type="term" value="P:translation"/>
    <property type="evidence" value="ECO:0007669"/>
    <property type="project" value="UniProtKB-UniRule"/>
</dbReference>
<name>A0A9D7SW48_9BACT</name>
<dbReference type="CDD" id="cd00427">
    <property type="entry name" value="Ribosomal_L29_HIP"/>
    <property type="match status" value="1"/>
</dbReference>
<keyword evidence="2 5" id="KW-0689">Ribosomal protein</keyword>
<feature type="region of interest" description="Disordered" evidence="6">
    <location>
        <begin position="60"/>
        <end position="86"/>
    </location>
</feature>
<evidence type="ECO:0000313" key="7">
    <source>
        <dbReference type="EMBL" id="MBK9984360.1"/>
    </source>
</evidence>
<feature type="compositionally biased region" description="Basic residues" evidence="6">
    <location>
        <begin position="75"/>
        <end position="86"/>
    </location>
</feature>
<accession>A0A9D7SW48</accession>
<evidence type="ECO:0000256" key="4">
    <source>
        <dbReference type="ARBA" id="ARBA00035204"/>
    </source>
</evidence>
<protein>
    <recommendedName>
        <fullName evidence="4 5">Large ribosomal subunit protein uL29</fullName>
    </recommendedName>
</protein>
<dbReference type="Proteomes" id="UP000808337">
    <property type="component" value="Unassembled WGS sequence"/>
</dbReference>
<comment type="similarity">
    <text evidence="1 5">Belongs to the universal ribosomal protein uL29 family.</text>
</comment>